<keyword evidence="1" id="KW-0560">Oxidoreductase</keyword>
<dbReference type="Pfam" id="PF01266">
    <property type="entry name" value="DAO"/>
    <property type="match status" value="1"/>
</dbReference>
<evidence type="ECO:0000256" key="2">
    <source>
        <dbReference type="SAM" id="Phobius"/>
    </source>
</evidence>
<dbReference type="InterPro" id="IPR036188">
    <property type="entry name" value="FAD/NAD-bd_sf"/>
</dbReference>
<protein>
    <submittedName>
        <fullName evidence="4">Oxidoreductase, FAD-binding, putative</fullName>
    </submittedName>
</protein>
<gene>
    <name evidence="4" type="ORF">PFLCHA0_c36430</name>
</gene>
<dbReference type="PANTHER" id="PTHR13847:SF289">
    <property type="entry name" value="GLYCINE OXIDASE"/>
    <property type="match status" value="1"/>
</dbReference>
<dbReference type="GO" id="GO:0005737">
    <property type="term" value="C:cytoplasm"/>
    <property type="evidence" value="ECO:0007669"/>
    <property type="project" value="TreeGrafter"/>
</dbReference>
<reference evidence="5" key="1">
    <citation type="journal article" date="2014" name="Genome Announc.">
        <title>Full-genome sequence of the plant growth-promoting bacterium Pseudomonas protegens CHA0.</title>
        <authorList>
            <person name="Jousset A."/>
            <person name="Schuldes J."/>
            <person name="Keel C."/>
            <person name="Maurhofer M."/>
            <person name="Daniel R."/>
            <person name="Scheu S."/>
            <person name="Thuermer A."/>
        </authorList>
    </citation>
    <scope>NUCLEOTIDE SEQUENCE [LARGE SCALE GENOMIC DNA]</scope>
    <source>
        <strain evidence="5">DSM 19095 / LMG 27888 / CFBP 6595 / CHA0</strain>
    </source>
</reference>
<feature type="domain" description="FAD dependent oxidoreductase" evidence="3">
    <location>
        <begin position="12"/>
        <end position="340"/>
    </location>
</feature>
<dbReference type="AlphaFoldDB" id="A0A2C9EP30"/>
<dbReference type="Proteomes" id="UP000013940">
    <property type="component" value="Chromosome"/>
</dbReference>
<keyword evidence="2" id="KW-0472">Membrane</keyword>
<dbReference type="eggNOG" id="COG0665">
    <property type="taxonomic scope" value="Bacteria"/>
</dbReference>
<dbReference type="SUPFAM" id="SSF51905">
    <property type="entry name" value="FAD/NAD(P)-binding domain"/>
    <property type="match status" value="1"/>
</dbReference>
<keyword evidence="2" id="KW-0812">Transmembrane</keyword>
<dbReference type="KEGG" id="pprc:PFLCHA0_c36430"/>
<organism evidence="4 5">
    <name type="scientific">Pseudomonas protegens (strain DSM 19095 / LMG 27888 / CFBP 6595 / CHA0)</name>
    <dbReference type="NCBI Taxonomy" id="1124983"/>
    <lineage>
        <taxon>Bacteria</taxon>
        <taxon>Pseudomonadati</taxon>
        <taxon>Pseudomonadota</taxon>
        <taxon>Gammaproteobacteria</taxon>
        <taxon>Pseudomonadales</taxon>
        <taxon>Pseudomonadaceae</taxon>
        <taxon>Pseudomonas</taxon>
    </lineage>
</organism>
<dbReference type="PANTHER" id="PTHR13847">
    <property type="entry name" value="SARCOSINE DEHYDROGENASE-RELATED"/>
    <property type="match status" value="1"/>
</dbReference>
<dbReference type="Gene3D" id="3.50.50.60">
    <property type="entry name" value="FAD/NAD(P)-binding domain"/>
    <property type="match status" value="1"/>
</dbReference>
<accession>A0A2C9EP30</accession>
<dbReference type="PRINTS" id="PR00420">
    <property type="entry name" value="RNGMNOXGNASE"/>
</dbReference>
<proteinExistence type="predicted"/>
<evidence type="ECO:0000256" key="1">
    <source>
        <dbReference type="ARBA" id="ARBA00023002"/>
    </source>
</evidence>
<sequence length="360" mass="37995">MDNEVSVKPSSVIVVGAGIVGAAIAYHLARQGAQVTVLEQDSPGSGVTRHSFAWINPHGEFPAAARALRAQALADYRRLQHELPALQIRWSGALTYGAADQQAPDTDEPTAEASTRWLDRAGVAQLEPHLQVLPERARYAPGEGSLDPVAATRTLLDAACTHGARVFDQTQVLGLRVEGQRVLGVNTTAGLHRADQVLLASGCATPALLAPLGIQLPVQASPSILIRINAPPGLVKTLVSNSQLEIREAADGSLLLAEDYIDAQGPLGPEAIAQQALASIRQLFRGAQAITLRSVEVGLRPMPGDQLPIIGPSTRYQGLYLAVMHAGVTLAPTVARLISQELLHGQTCAELAACRPARFA</sequence>
<dbReference type="GO" id="GO:0016491">
    <property type="term" value="F:oxidoreductase activity"/>
    <property type="evidence" value="ECO:0007669"/>
    <property type="project" value="UniProtKB-KW"/>
</dbReference>
<name>A0A2C9EP30_PSEPH</name>
<evidence type="ECO:0000313" key="4">
    <source>
        <dbReference type="EMBL" id="AGL85410.1"/>
    </source>
</evidence>
<feature type="transmembrane region" description="Helical" evidence="2">
    <location>
        <begin position="12"/>
        <end position="29"/>
    </location>
</feature>
<dbReference type="InterPro" id="IPR006076">
    <property type="entry name" value="FAD-dep_OxRdtase"/>
</dbReference>
<dbReference type="EMBL" id="CP003190">
    <property type="protein sequence ID" value="AGL85410.1"/>
    <property type="molecule type" value="Genomic_DNA"/>
</dbReference>
<keyword evidence="2" id="KW-1133">Transmembrane helix</keyword>
<dbReference type="Gene3D" id="3.30.9.10">
    <property type="entry name" value="D-Amino Acid Oxidase, subunit A, domain 2"/>
    <property type="match status" value="1"/>
</dbReference>
<dbReference type="HOGENOM" id="CLU_007884_4_0_6"/>
<evidence type="ECO:0000313" key="5">
    <source>
        <dbReference type="Proteomes" id="UP000013940"/>
    </source>
</evidence>
<evidence type="ECO:0000259" key="3">
    <source>
        <dbReference type="Pfam" id="PF01266"/>
    </source>
</evidence>